<feature type="transmembrane region" description="Helical" evidence="5">
    <location>
        <begin position="155"/>
        <end position="175"/>
    </location>
</feature>
<accession>A0A0M3T294</accession>
<keyword evidence="7" id="KW-1185">Reference proteome</keyword>
<feature type="transmembrane region" description="Helical" evidence="5">
    <location>
        <begin position="12"/>
        <end position="35"/>
    </location>
</feature>
<evidence type="ECO:0000256" key="2">
    <source>
        <dbReference type="ARBA" id="ARBA00022692"/>
    </source>
</evidence>
<dbReference type="EMBL" id="CP006911">
    <property type="protein sequence ID" value="ALE02421.1"/>
    <property type="molecule type" value="Genomic_DNA"/>
</dbReference>
<evidence type="ECO:0000256" key="1">
    <source>
        <dbReference type="ARBA" id="ARBA00004141"/>
    </source>
</evidence>
<keyword evidence="3 5" id="KW-1133">Transmembrane helix</keyword>
<name>A0A0M3T294_9GAMM</name>
<dbReference type="STRING" id="1125411.W908_07735"/>
<evidence type="ECO:0000313" key="6">
    <source>
        <dbReference type="EMBL" id="ALE02421.1"/>
    </source>
</evidence>
<evidence type="ECO:0000256" key="5">
    <source>
        <dbReference type="SAM" id="Phobius"/>
    </source>
</evidence>
<keyword evidence="4 5" id="KW-0472">Membrane</keyword>
<protein>
    <recommendedName>
        <fullName evidence="8">CvpA family protein</fullName>
    </recommendedName>
</protein>
<feature type="transmembrane region" description="Helical" evidence="5">
    <location>
        <begin position="117"/>
        <end position="135"/>
    </location>
</feature>
<comment type="subcellular location">
    <subcellularLocation>
        <location evidence="1">Membrane</location>
        <topology evidence="1">Multi-pass membrane protein</topology>
    </subcellularLocation>
</comment>
<dbReference type="InterPro" id="IPR003825">
    <property type="entry name" value="Colicin-V_CvpA"/>
</dbReference>
<feature type="transmembrane region" description="Helical" evidence="5">
    <location>
        <begin position="218"/>
        <end position="239"/>
    </location>
</feature>
<proteinExistence type="predicted"/>
<evidence type="ECO:0000256" key="4">
    <source>
        <dbReference type="ARBA" id="ARBA00023136"/>
    </source>
</evidence>
<dbReference type="Proteomes" id="UP000068905">
    <property type="component" value="Chromosome"/>
</dbReference>
<sequence length="298" mass="33232">MGNFFDNVWSAISILAWSDWLTLLILITFVVRGFIQGLAKEVISFIFVIIAIILAWLYYEPFAKTFLSSWINSDNQSTYALSFGGLFLSAWFIKKGLYRIASASASNQNSNDLNRPFANSVIFVIVGIFSFNFLGTVADLKTIEAIITNESLRSFVSFVLIFVILMVGLFALSKLLNIKVDTENPSIMAPVYEGILSALSSLDTLINARNVDGLKNKFFGAILGLFIGGTFVLIVVLILQNMSWVTQNHAWVETSGALRTFQDWSVDVKPVLSKYLLFVELEPGDVVVEFIESEILKD</sequence>
<organism evidence="6 7">
    <name type="scientific">Candidatus Pseudothioglobus singularis PS1</name>
    <dbReference type="NCBI Taxonomy" id="1125411"/>
    <lineage>
        <taxon>Bacteria</taxon>
        <taxon>Pseudomonadati</taxon>
        <taxon>Pseudomonadota</taxon>
        <taxon>Gammaproteobacteria</taxon>
        <taxon>Candidatus Pseudothioglobaceae</taxon>
        <taxon>Candidatus Pseudothioglobus</taxon>
    </lineage>
</organism>
<evidence type="ECO:0000256" key="3">
    <source>
        <dbReference type="ARBA" id="ARBA00022989"/>
    </source>
</evidence>
<reference evidence="6 7" key="1">
    <citation type="journal article" date="2015" name="Genome Announc.">
        <title>Genome Sequence of 'Candidatus Thioglobus singularis' Strain PS1, a Mixotroph from the SUP05 Clade of Marine Gammaproteobacteria.</title>
        <authorList>
            <person name="Marshall K.T."/>
            <person name="Morris R.M."/>
        </authorList>
    </citation>
    <scope>NUCLEOTIDE SEQUENCE [LARGE SCALE GENOMIC DNA]</scope>
    <source>
        <strain evidence="6 7">PS1</strain>
    </source>
</reference>
<keyword evidence="2 5" id="KW-0812">Transmembrane</keyword>
<dbReference type="Pfam" id="PF02674">
    <property type="entry name" value="Colicin_V"/>
    <property type="match status" value="1"/>
</dbReference>
<dbReference type="RefSeq" id="WP_053820616.1">
    <property type="nucleotide sequence ID" value="NZ_CP006911.1"/>
</dbReference>
<feature type="transmembrane region" description="Helical" evidence="5">
    <location>
        <begin position="42"/>
        <end position="59"/>
    </location>
</feature>
<gene>
    <name evidence="6" type="ORF">W908_07735</name>
</gene>
<dbReference type="AlphaFoldDB" id="A0A0M3T294"/>
<feature type="transmembrane region" description="Helical" evidence="5">
    <location>
        <begin position="79"/>
        <end position="97"/>
    </location>
</feature>
<evidence type="ECO:0008006" key="8">
    <source>
        <dbReference type="Google" id="ProtNLM"/>
    </source>
</evidence>
<dbReference type="KEGG" id="tsn:W908_07735"/>
<evidence type="ECO:0000313" key="7">
    <source>
        <dbReference type="Proteomes" id="UP000068905"/>
    </source>
</evidence>
<dbReference type="GO" id="GO:0016020">
    <property type="term" value="C:membrane"/>
    <property type="evidence" value="ECO:0007669"/>
    <property type="project" value="UniProtKB-SubCell"/>
</dbReference>
<dbReference type="OrthoDB" id="9793137at2"/>
<dbReference type="GO" id="GO:0009403">
    <property type="term" value="P:toxin biosynthetic process"/>
    <property type="evidence" value="ECO:0007669"/>
    <property type="project" value="InterPro"/>
</dbReference>